<dbReference type="EMBL" id="FZNQ01000010">
    <property type="protein sequence ID" value="SNR49886.1"/>
    <property type="molecule type" value="Genomic_DNA"/>
</dbReference>
<proteinExistence type="predicted"/>
<dbReference type="Proteomes" id="UP000198397">
    <property type="component" value="Unassembled WGS sequence"/>
</dbReference>
<evidence type="ECO:0000313" key="1">
    <source>
        <dbReference type="EMBL" id="SNR49886.1"/>
    </source>
</evidence>
<dbReference type="AlphaFoldDB" id="A0A238WTJ4"/>
<evidence type="ECO:0000313" key="2">
    <source>
        <dbReference type="Proteomes" id="UP000198397"/>
    </source>
</evidence>
<keyword evidence="2" id="KW-1185">Reference proteome</keyword>
<gene>
    <name evidence="1" type="ORF">SAMN06264855_11030</name>
</gene>
<protein>
    <submittedName>
        <fullName evidence="1">Uncharacterized protein</fullName>
    </submittedName>
</protein>
<accession>A0A238WTJ4</accession>
<sequence length="86" mass="9959">MKEIEARIEEQTFTADEMDEINDLIETVESVQDEIENLNEEQKARYGASIESDGLEALHELIQIVQTPEEREHAEAFNEIEEAYAF</sequence>
<name>A0A238WTJ4_HALVU</name>
<reference evidence="1 2" key="1">
    <citation type="submission" date="2017-06" db="EMBL/GenBank/DDBJ databases">
        <authorList>
            <person name="Kim H.J."/>
            <person name="Triplett B.A."/>
        </authorList>
    </citation>
    <scope>NUCLEOTIDE SEQUENCE [LARGE SCALE GENOMIC DNA]</scope>
    <source>
        <strain evidence="1 2">DSM 8800</strain>
    </source>
</reference>
<dbReference type="RefSeq" id="WP_089384987.1">
    <property type="nucleotide sequence ID" value="NZ_FZNQ01000010.1"/>
</dbReference>
<organism evidence="1 2">
    <name type="scientific">Halorubrum vacuolatum</name>
    <name type="common">Natronobacterium vacuolatum</name>
    <dbReference type="NCBI Taxonomy" id="63740"/>
    <lineage>
        <taxon>Archaea</taxon>
        <taxon>Methanobacteriati</taxon>
        <taxon>Methanobacteriota</taxon>
        <taxon>Stenosarchaea group</taxon>
        <taxon>Halobacteria</taxon>
        <taxon>Halobacteriales</taxon>
        <taxon>Haloferacaceae</taxon>
        <taxon>Halorubrum</taxon>
    </lineage>
</organism>